<proteinExistence type="predicted"/>
<reference evidence="4" key="2">
    <citation type="submission" date="2010-07" db="EMBL/GenBank/DDBJ databases">
        <title>Complete genome sequence of Arthrobacter arilaitensis (strain DSM 16368 / CIP 108037 / JCM 13566 / Re117).</title>
        <authorList>
            <person name="Genoscope."/>
        </authorList>
    </citation>
    <scope>NUCLEOTIDE SEQUENCE [LARGE SCALE GENOMIC DNA]</scope>
    <source>
        <strain evidence="4">DSM 16368 / CIP 108037 / IAM 15318 / JCM 13566 / Re117</strain>
    </source>
</reference>
<protein>
    <submittedName>
        <fullName evidence="3">Hypothetical membrane protein</fullName>
    </submittedName>
</protein>
<organism evidence="3 4">
    <name type="scientific">Glutamicibacter arilaitensis (strain DSM 16368 / CIP 108037 / IAM 15318 / JCM 13566 / NCIMB 14258 / Re117)</name>
    <name type="common">Arthrobacter arilaitensis</name>
    <dbReference type="NCBI Taxonomy" id="861360"/>
    <lineage>
        <taxon>Bacteria</taxon>
        <taxon>Bacillati</taxon>
        <taxon>Actinomycetota</taxon>
        <taxon>Actinomycetes</taxon>
        <taxon>Micrococcales</taxon>
        <taxon>Micrococcaceae</taxon>
        <taxon>Glutamicibacter</taxon>
    </lineage>
</organism>
<name>A0ABM9PUU7_GLUAR</name>
<evidence type="ECO:0000256" key="1">
    <source>
        <dbReference type="SAM" id="MobiDB-lite"/>
    </source>
</evidence>
<feature type="transmembrane region" description="Helical" evidence="2">
    <location>
        <begin position="857"/>
        <end position="881"/>
    </location>
</feature>
<keyword evidence="4" id="KW-1185">Reference proteome</keyword>
<keyword evidence="2" id="KW-0812">Transmembrane</keyword>
<feature type="transmembrane region" description="Helical" evidence="2">
    <location>
        <begin position="901"/>
        <end position="923"/>
    </location>
</feature>
<gene>
    <name evidence="3" type="ordered locus">AARI_08000</name>
</gene>
<keyword evidence="2" id="KW-1133">Transmembrane helix</keyword>
<evidence type="ECO:0000313" key="4">
    <source>
        <dbReference type="Proteomes" id="UP000006878"/>
    </source>
</evidence>
<dbReference type="RefSeq" id="WP_013348168.1">
    <property type="nucleotide sequence ID" value="NC_014550.1"/>
</dbReference>
<dbReference type="Proteomes" id="UP000006878">
    <property type="component" value="Chromosome"/>
</dbReference>
<feature type="region of interest" description="Disordered" evidence="1">
    <location>
        <begin position="421"/>
        <end position="447"/>
    </location>
</feature>
<keyword evidence="2" id="KW-0472">Membrane</keyword>
<sequence length="929" mass="98541">MKSFLRLMRDTPKLAASIIAIAAITAMFLSQMVVQGNAQEKIAETWRGAYDILVLPASASNQELTDEEGRTLLDSNFANVSGDPIPSKLLQSIDKLENVDVAAPIGFIARYSGASEVPTLTIPLDIFDQNSKLALRLTQKVVINDGLTDRLATVNTDTMVLDSSEYEGGPIMPFGENFMVVGNRDIPYVSVGDGNLRIALNQLPDVSTTLFAVDPVKEKMLLGAENSGFLDRLVAFESAVSTLDNTGVATARDLAELDANDPVRQDLSKIGVDYASNPALRFGIYGMESLAVPIVQNSDAYPPATLDTKVEKLMGSTSGDAEDILRTMGTADFQNVGTESLNLSTAFQPFAGSQLSLPWPGTDEIALNSYAGKYEASTIGPLQWSPSSDSGPDKRLTSIGVQPQGFTYATSRMNEQVKLGNAGSATGRSLGDSQTYRSTGPIDQDEDGMLPWGFSGMPKGKAAAAPIVTGHFEPHKIIGAGTLPLGAYDSSKVNVLDEEGNTQEALEPTLHGLGLAAQASSALTTLNGAHTLGIKDPVNAIRVRVGGLTGEMEQDSEKIDAVAASIAGLGLSAYPVAGSSPQSVQAFVPKYAFGTDSDSEAQVVDSLGWVALEYTTLGAGITARDAVSTSGAQVASWSQFLVLGSLIALIIIQYPKRRINNNLLVGQSLSYWHRFRWHLSEDIYLVLAVLVLVATLGQRAHLQNADFTRWDSVVPLVVTGLAALVGASLSARVEGQFSSESRTDMGRRLPRLVRVISSRLPMLLTKSVALSLIAVAIAFMVDLVVRSNYLLGTTELGKEIASGIIGPSVVSCAAAAGSGILILATATQSDLKRQASDWVVATRSAAVRWRNIRSKQVLEHFVMFLLAASLTAFLFVVLLSGASLDASSVPVGLATFPNLEILLIGIASIFVVAGSATLLQLALRMARSR</sequence>
<feature type="transmembrane region" description="Helical" evidence="2">
    <location>
        <begin position="752"/>
        <end position="780"/>
    </location>
</feature>
<feature type="transmembrane region" description="Helical" evidence="2">
    <location>
        <begin position="713"/>
        <end position="731"/>
    </location>
</feature>
<evidence type="ECO:0000256" key="2">
    <source>
        <dbReference type="SAM" id="Phobius"/>
    </source>
</evidence>
<dbReference type="GeneID" id="303184415"/>
<feature type="transmembrane region" description="Helical" evidence="2">
    <location>
        <begin position="634"/>
        <end position="652"/>
    </location>
</feature>
<accession>A0ABM9PUU7</accession>
<evidence type="ECO:0000313" key="3">
    <source>
        <dbReference type="EMBL" id="CBT75022.1"/>
    </source>
</evidence>
<feature type="compositionally biased region" description="Polar residues" evidence="1">
    <location>
        <begin position="423"/>
        <end position="438"/>
    </location>
</feature>
<dbReference type="EMBL" id="FQ311875">
    <property type="protein sequence ID" value="CBT75022.1"/>
    <property type="molecule type" value="Genomic_DNA"/>
</dbReference>
<feature type="transmembrane region" description="Helical" evidence="2">
    <location>
        <begin position="800"/>
        <end position="824"/>
    </location>
</feature>
<reference evidence="4" key="1">
    <citation type="journal article" date="2010" name="PLoS ONE">
        <title>The Arthrobacter arilaitensis Re117 genome sequence reveals its genetic adaptation to the surface of cheese.</title>
        <authorList>
            <person name="Monnet C."/>
            <person name="Loux V."/>
            <person name="Gibrat J.F."/>
            <person name="Spinnler E."/>
            <person name="Barbe V."/>
            <person name="Vacherie B."/>
            <person name="Gavory F."/>
            <person name="Gourbeyre E."/>
            <person name="Siguier P."/>
            <person name="Chandler M."/>
            <person name="Elleuch R."/>
            <person name="Irlinger F."/>
            <person name="Vallaeys T."/>
        </authorList>
    </citation>
    <scope>NUCLEOTIDE SEQUENCE</scope>
    <source>
        <strain evidence="4">DSM 16368 / CIP 108037 / IAM 15318 / JCM 13566 / Re117</strain>
    </source>
</reference>
<feature type="transmembrane region" description="Helical" evidence="2">
    <location>
        <begin position="683"/>
        <end position="701"/>
    </location>
</feature>